<dbReference type="KEGG" id="nli:G3M70_17785"/>
<dbReference type="PANTHER" id="PTHR42830">
    <property type="entry name" value="OSMOTICALLY INDUCIBLE FAMILY PROTEIN"/>
    <property type="match status" value="1"/>
</dbReference>
<dbReference type="InterPro" id="IPR003718">
    <property type="entry name" value="OsmC/Ohr_fam"/>
</dbReference>
<dbReference type="Proteomes" id="UP000594688">
    <property type="component" value="Chromosome"/>
</dbReference>
<gene>
    <name evidence="1" type="ORF">G3M70_17785</name>
</gene>
<dbReference type="EMBL" id="CP048685">
    <property type="protein sequence ID" value="QPJ63621.1"/>
    <property type="molecule type" value="Genomic_DNA"/>
</dbReference>
<dbReference type="InterPro" id="IPR015946">
    <property type="entry name" value="KH_dom-like_a/b"/>
</dbReference>
<organism evidence="1 2">
    <name type="scientific">Candidatus Nitronauta litoralis</name>
    <dbReference type="NCBI Taxonomy" id="2705533"/>
    <lineage>
        <taxon>Bacteria</taxon>
        <taxon>Pseudomonadati</taxon>
        <taxon>Nitrospinota/Tectimicrobiota group</taxon>
        <taxon>Nitrospinota</taxon>
        <taxon>Nitrospinia</taxon>
        <taxon>Nitrospinales</taxon>
        <taxon>Nitrospinaceae</taxon>
        <taxon>Candidatus Nitronauta</taxon>
    </lineage>
</organism>
<proteinExistence type="predicted"/>
<dbReference type="InterPro" id="IPR036102">
    <property type="entry name" value="OsmC/Ohrsf"/>
</dbReference>
<dbReference type="InterPro" id="IPR019904">
    <property type="entry name" value="Peroxiredoxin_OsmC"/>
</dbReference>
<evidence type="ECO:0000313" key="1">
    <source>
        <dbReference type="EMBL" id="QPJ63621.1"/>
    </source>
</evidence>
<dbReference type="SUPFAM" id="SSF82784">
    <property type="entry name" value="OsmC-like"/>
    <property type="match status" value="1"/>
</dbReference>
<dbReference type="GO" id="GO:0004601">
    <property type="term" value="F:peroxidase activity"/>
    <property type="evidence" value="ECO:0007669"/>
    <property type="project" value="InterPro"/>
</dbReference>
<dbReference type="GO" id="GO:0006979">
    <property type="term" value="P:response to oxidative stress"/>
    <property type="evidence" value="ECO:0007669"/>
    <property type="project" value="InterPro"/>
</dbReference>
<dbReference type="PANTHER" id="PTHR42830:SF1">
    <property type="entry name" value="OSMOTICALLY INDUCIBLE FAMILY PROTEIN"/>
    <property type="match status" value="1"/>
</dbReference>
<protein>
    <submittedName>
        <fullName evidence="1">OsmC family protein</fullName>
    </submittedName>
</protein>
<name>A0A7T0BZC4_9BACT</name>
<dbReference type="InterPro" id="IPR052707">
    <property type="entry name" value="OsmC_Ohr_Peroxiredoxin"/>
</dbReference>
<dbReference type="Gene3D" id="3.30.300.20">
    <property type="match status" value="1"/>
</dbReference>
<accession>A0A7T0BZC4</accession>
<evidence type="ECO:0000313" key="2">
    <source>
        <dbReference type="Proteomes" id="UP000594688"/>
    </source>
</evidence>
<sequence length="141" mass="14675">MPARSSSAKWEGKLKDGKGTMKVGSGAYEGPFSFVSRFESGDGTNPEELIAAAHAGCYSMAFSATLEKSGFDPKSVATTATAHLEKVGDGFAITKIELDMEAEIPGIDDAKFNELAEAAKNGCPVSKALAGPEISLNAKLK</sequence>
<dbReference type="Pfam" id="PF02566">
    <property type="entry name" value="OsmC"/>
    <property type="match status" value="1"/>
</dbReference>
<dbReference type="AlphaFoldDB" id="A0A7T0BZC4"/>
<reference evidence="1 2" key="1">
    <citation type="submission" date="2020-02" db="EMBL/GenBank/DDBJ databases">
        <title>Genomic and physiological characterization of two novel Nitrospinaceae genera.</title>
        <authorList>
            <person name="Mueller A.J."/>
            <person name="Jung M.-Y."/>
            <person name="Strachan C.R."/>
            <person name="Herbold C.W."/>
            <person name="Kirkegaard R.H."/>
            <person name="Daims H."/>
        </authorList>
    </citation>
    <scope>NUCLEOTIDE SEQUENCE [LARGE SCALE GENOMIC DNA]</scope>
    <source>
        <strain evidence="1">EB</strain>
    </source>
</reference>
<dbReference type="NCBIfam" id="TIGR03562">
    <property type="entry name" value="osmo_induc_OsmC"/>
    <property type="match status" value="1"/>
</dbReference>